<dbReference type="GO" id="GO:0043531">
    <property type="term" value="F:ADP binding"/>
    <property type="evidence" value="ECO:0007669"/>
    <property type="project" value="InterPro"/>
</dbReference>
<dbReference type="PaxDb" id="3880-AES76306"/>
<keyword evidence="2" id="KW-0472">Membrane</keyword>
<feature type="transmembrane region" description="Helical" evidence="2">
    <location>
        <begin position="706"/>
        <end position="725"/>
    </location>
</feature>
<dbReference type="EnsemblPlants" id="AES76306">
    <property type="protein sequence ID" value="AES76306"/>
    <property type="gene ID" value="MTR_6g075870"/>
</dbReference>
<dbReference type="EMBL" id="CM001222">
    <property type="protein sequence ID" value="AES76306.1"/>
    <property type="molecule type" value="Genomic_DNA"/>
</dbReference>
<dbReference type="Gene3D" id="3.40.50.300">
    <property type="entry name" value="P-loop containing nucleotide triphosphate hydrolases"/>
    <property type="match status" value="1"/>
</dbReference>
<evidence type="ECO:0000313" key="6">
    <source>
        <dbReference type="Proteomes" id="UP000002051"/>
    </source>
</evidence>
<dbReference type="GO" id="GO:0006952">
    <property type="term" value="P:defense response"/>
    <property type="evidence" value="ECO:0007669"/>
    <property type="project" value="InterPro"/>
</dbReference>
<feature type="transmembrane region" description="Helical" evidence="2">
    <location>
        <begin position="675"/>
        <end position="694"/>
    </location>
</feature>
<dbReference type="PRINTS" id="PR00364">
    <property type="entry name" value="DISEASERSIST"/>
</dbReference>
<keyword evidence="2" id="KW-0812">Transmembrane</keyword>
<proteinExistence type="predicted"/>
<dbReference type="SMART" id="SM00255">
    <property type="entry name" value="TIR"/>
    <property type="match status" value="1"/>
</dbReference>
<dbReference type="Gene3D" id="3.40.50.10140">
    <property type="entry name" value="Toll/interleukin-1 receptor homology (TIR) domain"/>
    <property type="match status" value="2"/>
</dbReference>
<keyword evidence="6" id="KW-1185">Reference proteome</keyword>
<evidence type="ECO:0000313" key="5">
    <source>
        <dbReference type="EnsemblPlants" id="AES76306"/>
    </source>
</evidence>
<dbReference type="InterPro" id="IPR003593">
    <property type="entry name" value="AAA+_ATPase"/>
</dbReference>
<dbReference type="CDD" id="cd00009">
    <property type="entry name" value="AAA"/>
    <property type="match status" value="1"/>
</dbReference>
<accession>G7KJR2</accession>
<dbReference type="Pfam" id="PF00931">
    <property type="entry name" value="NB-ARC"/>
    <property type="match status" value="1"/>
</dbReference>
<dbReference type="InterPro" id="IPR000157">
    <property type="entry name" value="TIR_dom"/>
</dbReference>
<dbReference type="PANTHER" id="PTHR11017">
    <property type="entry name" value="LEUCINE-RICH REPEAT-CONTAINING PROTEIN"/>
    <property type="match status" value="1"/>
</dbReference>
<dbReference type="Gene3D" id="1.10.8.430">
    <property type="entry name" value="Helical domain of apoptotic protease-activating factors"/>
    <property type="match status" value="1"/>
</dbReference>
<dbReference type="SUPFAM" id="SSF52200">
    <property type="entry name" value="Toll/Interleukin receptor TIR domain"/>
    <property type="match status" value="1"/>
</dbReference>
<dbReference type="Pfam" id="PF01582">
    <property type="entry name" value="TIR"/>
    <property type="match status" value="1"/>
</dbReference>
<dbReference type="Proteomes" id="UP000002051">
    <property type="component" value="Chromosome 6"/>
</dbReference>
<feature type="transmembrane region" description="Helical" evidence="2">
    <location>
        <begin position="646"/>
        <end position="663"/>
    </location>
</feature>
<dbReference type="InterPro" id="IPR027417">
    <property type="entry name" value="P-loop_NTPase"/>
</dbReference>
<organism evidence="4 6">
    <name type="scientific">Medicago truncatula</name>
    <name type="common">Barrel medic</name>
    <name type="synonym">Medicago tribuloides</name>
    <dbReference type="NCBI Taxonomy" id="3880"/>
    <lineage>
        <taxon>Eukaryota</taxon>
        <taxon>Viridiplantae</taxon>
        <taxon>Streptophyta</taxon>
        <taxon>Embryophyta</taxon>
        <taxon>Tracheophyta</taxon>
        <taxon>Spermatophyta</taxon>
        <taxon>Magnoliopsida</taxon>
        <taxon>eudicotyledons</taxon>
        <taxon>Gunneridae</taxon>
        <taxon>Pentapetalae</taxon>
        <taxon>rosids</taxon>
        <taxon>fabids</taxon>
        <taxon>Fabales</taxon>
        <taxon>Fabaceae</taxon>
        <taxon>Papilionoideae</taxon>
        <taxon>50 kb inversion clade</taxon>
        <taxon>NPAAA clade</taxon>
        <taxon>Hologalegina</taxon>
        <taxon>IRL clade</taxon>
        <taxon>Trifolieae</taxon>
        <taxon>Medicago</taxon>
    </lineage>
</organism>
<dbReference type="HOGENOM" id="CLU_001561_2_1_1"/>
<dbReference type="SMART" id="SM00382">
    <property type="entry name" value="AAA"/>
    <property type="match status" value="1"/>
</dbReference>
<dbReference type="InterPro" id="IPR002182">
    <property type="entry name" value="NB-ARC"/>
</dbReference>
<dbReference type="InterPro" id="IPR042197">
    <property type="entry name" value="Apaf_helical"/>
</dbReference>
<dbReference type="PROSITE" id="PS50104">
    <property type="entry name" value="TIR"/>
    <property type="match status" value="1"/>
</dbReference>
<reference evidence="4 6" key="1">
    <citation type="journal article" date="2011" name="Nature">
        <title>The Medicago genome provides insight into the evolution of rhizobial symbioses.</title>
        <authorList>
            <person name="Young N.D."/>
            <person name="Debelle F."/>
            <person name="Oldroyd G.E."/>
            <person name="Geurts R."/>
            <person name="Cannon S.B."/>
            <person name="Udvardi M.K."/>
            <person name="Benedito V.A."/>
            <person name="Mayer K.F."/>
            <person name="Gouzy J."/>
            <person name="Schoof H."/>
            <person name="Van de Peer Y."/>
            <person name="Proost S."/>
            <person name="Cook D.R."/>
            <person name="Meyers B.C."/>
            <person name="Spannagl M."/>
            <person name="Cheung F."/>
            <person name="De Mita S."/>
            <person name="Krishnakumar V."/>
            <person name="Gundlach H."/>
            <person name="Zhou S."/>
            <person name="Mudge J."/>
            <person name="Bharti A.K."/>
            <person name="Murray J.D."/>
            <person name="Naoumkina M.A."/>
            <person name="Rosen B."/>
            <person name="Silverstein K.A."/>
            <person name="Tang H."/>
            <person name="Rombauts S."/>
            <person name="Zhao P.X."/>
            <person name="Zhou P."/>
            <person name="Barbe V."/>
            <person name="Bardou P."/>
            <person name="Bechner M."/>
            <person name="Bellec A."/>
            <person name="Berger A."/>
            <person name="Berges H."/>
            <person name="Bidwell S."/>
            <person name="Bisseling T."/>
            <person name="Choisne N."/>
            <person name="Couloux A."/>
            <person name="Denny R."/>
            <person name="Deshpande S."/>
            <person name="Dai X."/>
            <person name="Doyle J.J."/>
            <person name="Dudez A.M."/>
            <person name="Farmer A.D."/>
            <person name="Fouteau S."/>
            <person name="Franken C."/>
            <person name="Gibelin C."/>
            <person name="Gish J."/>
            <person name="Goldstein S."/>
            <person name="Gonzalez A.J."/>
            <person name="Green P.J."/>
            <person name="Hallab A."/>
            <person name="Hartog M."/>
            <person name="Hua A."/>
            <person name="Humphray S.J."/>
            <person name="Jeong D.H."/>
            <person name="Jing Y."/>
            <person name="Jocker A."/>
            <person name="Kenton S.M."/>
            <person name="Kim D.J."/>
            <person name="Klee K."/>
            <person name="Lai H."/>
            <person name="Lang C."/>
            <person name="Lin S."/>
            <person name="Macmil S.L."/>
            <person name="Magdelenat G."/>
            <person name="Matthews L."/>
            <person name="McCorrison J."/>
            <person name="Monaghan E.L."/>
            <person name="Mun J.H."/>
            <person name="Najar F.Z."/>
            <person name="Nicholson C."/>
            <person name="Noirot C."/>
            <person name="O'Bleness M."/>
            <person name="Paule C.R."/>
            <person name="Poulain J."/>
            <person name="Prion F."/>
            <person name="Qin B."/>
            <person name="Qu C."/>
            <person name="Retzel E.F."/>
            <person name="Riddle C."/>
            <person name="Sallet E."/>
            <person name="Samain S."/>
            <person name="Samson N."/>
            <person name="Sanders I."/>
            <person name="Saurat O."/>
            <person name="Scarpelli C."/>
            <person name="Schiex T."/>
            <person name="Segurens B."/>
            <person name="Severin A.J."/>
            <person name="Sherrier D.J."/>
            <person name="Shi R."/>
            <person name="Sims S."/>
            <person name="Singer S.R."/>
            <person name="Sinharoy S."/>
            <person name="Sterck L."/>
            <person name="Viollet A."/>
            <person name="Wang B.B."/>
            <person name="Wang K."/>
            <person name="Wang M."/>
            <person name="Wang X."/>
            <person name="Warfsmann J."/>
            <person name="Weissenbach J."/>
            <person name="White D.D."/>
            <person name="White J.D."/>
            <person name="Wiley G.B."/>
            <person name="Wincker P."/>
            <person name="Xing Y."/>
            <person name="Yang L."/>
            <person name="Yao Z."/>
            <person name="Ying F."/>
            <person name="Zhai J."/>
            <person name="Zhou L."/>
            <person name="Zuber A."/>
            <person name="Denarie J."/>
            <person name="Dixon R.A."/>
            <person name="May G.D."/>
            <person name="Schwartz D.C."/>
            <person name="Rogers J."/>
            <person name="Quetier F."/>
            <person name="Town C.D."/>
            <person name="Roe B.A."/>
        </authorList>
    </citation>
    <scope>NUCLEOTIDE SEQUENCE [LARGE SCALE GENOMIC DNA]</scope>
    <source>
        <strain evidence="4">A17</strain>
        <strain evidence="5 6">cv. Jemalong A17</strain>
    </source>
</reference>
<evidence type="ECO:0000259" key="3">
    <source>
        <dbReference type="PROSITE" id="PS50104"/>
    </source>
</evidence>
<feature type="domain" description="TIR" evidence="3">
    <location>
        <begin position="18"/>
        <end position="189"/>
    </location>
</feature>
<name>G7KJR2_MEDTR</name>
<keyword evidence="2" id="KW-1133">Transmembrane helix</keyword>
<protein>
    <submittedName>
        <fullName evidence="4">Disease resistance protein (TIR-NBS-LRR class)</fullName>
    </submittedName>
</protein>
<evidence type="ECO:0000256" key="2">
    <source>
        <dbReference type="SAM" id="Phobius"/>
    </source>
</evidence>
<feature type="transmembrane region" description="Helical" evidence="2">
    <location>
        <begin position="737"/>
        <end position="766"/>
    </location>
</feature>
<feature type="transmembrane region" description="Helical" evidence="2">
    <location>
        <begin position="615"/>
        <end position="634"/>
    </location>
</feature>
<evidence type="ECO:0000256" key="1">
    <source>
        <dbReference type="ARBA" id="ARBA00023027"/>
    </source>
</evidence>
<keyword evidence="1" id="KW-0520">NAD</keyword>
<reference evidence="4 6" key="2">
    <citation type="journal article" date="2014" name="BMC Genomics">
        <title>An improved genome release (version Mt4.0) for the model legume Medicago truncatula.</title>
        <authorList>
            <person name="Tang H."/>
            <person name="Krishnakumar V."/>
            <person name="Bidwell S."/>
            <person name="Rosen B."/>
            <person name="Chan A."/>
            <person name="Zhou S."/>
            <person name="Gentzbittel L."/>
            <person name="Childs K.L."/>
            <person name="Yandell M."/>
            <person name="Gundlach H."/>
            <person name="Mayer K.F."/>
            <person name="Schwartz D.C."/>
            <person name="Town C.D."/>
        </authorList>
    </citation>
    <scope>GENOME REANNOTATION</scope>
    <source>
        <strain evidence="5 6">cv. Jemalong A17</strain>
    </source>
</reference>
<dbReference type="SUPFAM" id="SSF52540">
    <property type="entry name" value="P-loop containing nucleoside triphosphate hydrolases"/>
    <property type="match status" value="1"/>
</dbReference>
<dbReference type="InterPro" id="IPR044974">
    <property type="entry name" value="Disease_R_plants"/>
</dbReference>
<dbReference type="InterPro" id="IPR035897">
    <property type="entry name" value="Toll_tir_struct_dom_sf"/>
</dbReference>
<dbReference type="FunFam" id="3.40.50.10140:FF:000007">
    <property type="entry name" value="Disease resistance protein (TIR-NBS-LRR class)"/>
    <property type="match status" value="1"/>
</dbReference>
<reference evidence="5" key="3">
    <citation type="submission" date="2015-04" db="UniProtKB">
        <authorList>
            <consortium name="EnsemblPlants"/>
        </authorList>
    </citation>
    <scope>IDENTIFICATION</scope>
    <source>
        <strain evidence="5">cv. Jemalong A17</strain>
    </source>
</reference>
<dbReference type="AlphaFoldDB" id="G7KJR2"/>
<dbReference type="PANTHER" id="PTHR11017:SF219">
    <property type="entry name" value="ARCHAEAL ATPASE"/>
    <property type="match status" value="1"/>
</dbReference>
<dbReference type="GO" id="GO:0007165">
    <property type="term" value="P:signal transduction"/>
    <property type="evidence" value="ECO:0007669"/>
    <property type="project" value="InterPro"/>
</dbReference>
<evidence type="ECO:0000313" key="4">
    <source>
        <dbReference type="EMBL" id="AES76306.1"/>
    </source>
</evidence>
<sequence length="785" mass="88868">MAMLQSSVSSSSSFSYGFTYDAFLSFRGGDTRYGFTGNLNRALCDKGIRTFMDDRELQGGEEITSSLFKAIEESRIFIPVLSINYASSSFCLDELVHIIHCFKESGRLVLPIFYDVEPSHVRHHKGSYGKALDDHIERFQNNKHSMDRLQKWKIALTQTANFSGHQINPRNGYEYEFIEKIVKYVSKKINCVPLYVADYYVGLESRVLKVNSFLDVGSNGEVQMLGIYGTGGMGKTTLARAVYNSIADQFDGLCFLNDIRANSAKYGLEHLQENLLSKLQRLHRKKVLLILDDVHELKQLQVLAGGIDWFGPGSKVIITTRDEQLLVGHGIERAYEIDKLNEKEALELLRWSAFKINKVDANFDVILHQAVTFASVLPLALEVVGSNLFGKNMRESKSALTRIPMKKIQEILKVSYDALEDDEQNVFLDISCFLKGYDLKEVEDIFHAHYGSCLSHKGIHTFINEDKESTLKAVQESRTSIIIFPENAGSESLGLSYLLKIGMHTFISPVFINTDNSQVHTNVTSCYYPDQSDPNMRPFELHFYLRWSFDLDKVAKFVGNEFELINKIVEDVSRILNGVPSLHAAVSDVSQTRRVVQVIMLISLRVFQAETTWRVIGFMSCIVGLLCYALSPSFNRLFGRWNPFKVFLYVALSLAILTTILVVKQASPSTRHVQLKNTCITFVVLMIISVYSFFYDEAVNGKPNILSVISNAAFAFVSVSLHRLLKFGVEMGVFSYFVGCFTIQLLTINWVLNFFAIIFGFLLFLLHSTMNPQPNVASERQDNQV</sequence>
<gene>
    <name evidence="4" type="ordered locus">MTR_6g075870</name>
</gene>